<evidence type="ECO:0000313" key="2">
    <source>
        <dbReference type="EMBL" id="RBM02808.1"/>
    </source>
</evidence>
<dbReference type="AlphaFoldDB" id="A0A365YJK9"/>
<dbReference type="EMBL" id="POAF01000002">
    <property type="protein sequence ID" value="RBM02808.1"/>
    <property type="molecule type" value="Genomic_DNA"/>
</dbReference>
<dbReference type="RefSeq" id="WP_047118515.1">
    <property type="nucleotide sequence ID" value="NZ_JBNBOD010000002.1"/>
</dbReference>
<organism evidence="2 3">
    <name type="scientific">Glutamicibacter soli</name>
    <dbReference type="NCBI Taxonomy" id="453836"/>
    <lineage>
        <taxon>Bacteria</taxon>
        <taxon>Bacillati</taxon>
        <taxon>Actinomycetota</taxon>
        <taxon>Actinomycetes</taxon>
        <taxon>Micrococcales</taxon>
        <taxon>Micrococcaceae</taxon>
        <taxon>Glutamicibacter</taxon>
    </lineage>
</organism>
<dbReference type="Proteomes" id="UP000252167">
    <property type="component" value="Unassembled WGS sequence"/>
</dbReference>
<keyword evidence="1" id="KW-0472">Membrane</keyword>
<proteinExistence type="predicted"/>
<keyword evidence="1" id="KW-1133">Transmembrane helix</keyword>
<protein>
    <recommendedName>
        <fullName evidence="4">PH domain-containing protein</fullName>
    </recommendedName>
</protein>
<evidence type="ECO:0008006" key="4">
    <source>
        <dbReference type="Google" id="ProtNLM"/>
    </source>
</evidence>
<feature type="transmembrane region" description="Helical" evidence="1">
    <location>
        <begin position="56"/>
        <end position="77"/>
    </location>
</feature>
<gene>
    <name evidence="2" type="ORF">C1H84_05100</name>
</gene>
<keyword evidence="1" id="KW-0812">Transmembrane</keyword>
<accession>A0A365YJK9</accession>
<feature type="transmembrane region" description="Helical" evidence="1">
    <location>
        <begin position="21"/>
        <end position="44"/>
    </location>
</feature>
<sequence length="182" mass="20586">MKVPLHERERVIIKTREHSKVLRQPIVVFLLLTVVCTFLLGYLSRTDLSPWLAENAGLWVVVTLVLWAALTLIWCVAPWVRWLRSRIVLTTERILFRSSFTSGKLQSVGLYTVRDLIAHTKKQNAMTRAGTLDIVLGHGYVRIAHVPSVPYFRSLAIDAITNLRNNQSPVQTEASKSEGMAP</sequence>
<evidence type="ECO:0000256" key="1">
    <source>
        <dbReference type="SAM" id="Phobius"/>
    </source>
</evidence>
<comment type="caution">
    <text evidence="2">The sequence shown here is derived from an EMBL/GenBank/DDBJ whole genome shotgun (WGS) entry which is preliminary data.</text>
</comment>
<keyword evidence="3" id="KW-1185">Reference proteome</keyword>
<evidence type="ECO:0000313" key="3">
    <source>
        <dbReference type="Proteomes" id="UP000252167"/>
    </source>
</evidence>
<name>A0A365YJK9_9MICC</name>
<reference evidence="2 3" key="1">
    <citation type="submission" date="2018-01" db="EMBL/GenBank/DDBJ databases">
        <title>Glutamicibacter soli strain NHPC-3 Whole genome sequence and assembly.</title>
        <authorList>
            <person name="Choudhury P."/>
            <person name="Gupta D."/>
            <person name="Sengupta K."/>
            <person name="Jawed A."/>
            <person name="Sultana N."/>
            <person name="Saha P."/>
        </authorList>
    </citation>
    <scope>NUCLEOTIDE SEQUENCE [LARGE SCALE GENOMIC DNA]</scope>
    <source>
        <strain evidence="2 3">NHPC-3</strain>
    </source>
</reference>